<keyword evidence="3 6" id="KW-0378">Hydrolase</keyword>
<dbReference type="Proteomes" id="UP000075880">
    <property type="component" value="Unassembled WGS sequence"/>
</dbReference>
<dbReference type="PROSITE" id="PS00122">
    <property type="entry name" value="CARBOXYLESTERASE_B_1"/>
    <property type="match status" value="1"/>
</dbReference>
<reference evidence="8" key="1">
    <citation type="submission" date="2024-04" db="UniProtKB">
        <authorList>
            <consortium name="EnsemblMetazoa"/>
        </authorList>
    </citation>
    <scope>IDENTIFICATION</scope>
    <source>
        <strain evidence="8">EBRO</strain>
    </source>
</reference>
<keyword evidence="4" id="KW-1015">Disulfide bond</keyword>
<accession>A0AAG5D1W5</accession>
<evidence type="ECO:0000256" key="2">
    <source>
        <dbReference type="ARBA" id="ARBA00022487"/>
    </source>
</evidence>
<feature type="signal peptide" evidence="6">
    <location>
        <begin position="1"/>
        <end position="23"/>
    </location>
</feature>
<dbReference type="AlphaFoldDB" id="A0AAG5D1W5"/>
<dbReference type="InterPro" id="IPR029058">
    <property type="entry name" value="AB_hydrolase_fold"/>
</dbReference>
<keyword evidence="6" id="KW-0732">Signal</keyword>
<dbReference type="SUPFAM" id="SSF53474">
    <property type="entry name" value="alpha/beta-Hydrolases"/>
    <property type="match status" value="1"/>
</dbReference>
<organism evidence="8 9">
    <name type="scientific">Anopheles atroparvus</name>
    <name type="common">European mosquito</name>
    <dbReference type="NCBI Taxonomy" id="41427"/>
    <lineage>
        <taxon>Eukaryota</taxon>
        <taxon>Metazoa</taxon>
        <taxon>Ecdysozoa</taxon>
        <taxon>Arthropoda</taxon>
        <taxon>Hexapoda</taxon>
        <taxon>Insecta</taxon>
        <taxon>Pterygota</taxon>
        <taxon>Neoptera</taxon>
        <taxon>Endopterygota</taxon>
        <taxon>Diptera</taxon>
        <taxon>Nematocera</taxon>
        <taxon>Culicoidea</taxon>
        <taxon>Culicidae</taxon>
        <taxon>Anophelinae</taxon>
        <taxon>Anopheles</taxon>
    </lineage>
</organism>
<proteinExistence type="inferred from homology"/>
<evidence type="ECO:0000256" key="4">
    <source>
        <dbReference type="ARBA" id="ARBA00023157"/>
    </source>
</evidence>
<evidence type="ECO:0000313" key="8">
    <source>
        <dbReference type="EnsemblMetazoa" id="ENSAATROPP004895"/>
    </source>
</evidence>
<feature type="domain" description="Carboxylesterase type B" evidence="7">
    <location>
        <begin position="30"/>
        <end position="551"/>
    </location>
</feature>
<dbReference type="GO" id="GO:0052689">
    <property type="term" value="F:carboxylic ester hydrolase activity"/>
    <property type="evidence" value="ECO:0007669"/>
    <property type="project" value="UniProtKB-KW"/>
</dbReference>
<dbReference type="InterPro" id="IPR019826">
    <property type="entry name" value="Carboxylesterase_B_AS"/>
</dbReference>
<evidence type="ECO:0000313" key="9">
    <source>
        <dbReference type="Proteomes" id="UP000075880"/>
    </source>
</evidence>
<keyword evidence="9" id="KW-1185">Reference proteome</keyword>
<evidence type="ECO:0000256" key="5">
    <source>
        <dbReference type="ARBA" id="ARBA00023180"/>
    </source>
</evidence>
<dbReference type="FunFam" id="3.40.50.1820:FF:000155">
    <property type="entry name" value="Carboxylic ester hydrolase"/>
    <property type="match status" value="1"/>
</dbReference>
<evidence type="ECO:0000256" key="3">
    <source>
        <dbReference type="ARBA" id="ARBA00022801"/>
    </source>
</evidence>
<comment type="similarity">
    <text evidence="1 6">Belongs to the type-B carboxylesterase/lipase family.</text>
</comment>
<name>A0AAG5D1W5_ANOAO</name>
<protein>
    <recommendedName>
        <fullName evidence="6">Carboxylic ester hydrolase</fullName>
        <ecNumber evidence="6">3.1.1.-</ecNumber>
    </recommendedName>
</protein>
<evidence type="ECO:0000256" key="1">
    <source>
        <dbReference type="ARBA" id="ARBA00005964"/>
    </source>
</evidence>
<dbReference type="Pfam" id="PF00135">
    <property type="entry name" value="COesterase"/>
    <property type="match status" value="1"/>
</dbReference>
<feature type="chain" id="PRO_5042316101" description="Carboxylic ester hydrolase" evidence="6">
    <location>
        <begin position="24"/>
        <end position="559"/>
    </location>
</feature>
<keyword evidence="2" id="KW-0719">Serine esterase</keyword>
<dbReference type="PANTHER" id="PTHR11559">
    <property type="entry name" value="CARBOXYLESTERASE"/>
    <property type="match status" value="1"/>
</dbReference>
<dbReference type="Gene3D" id="3.40.50.1820">
    <property type="entry name" value="alpha/beta hydrolase"/>
    <property type="match status" value="1"/>
</dbReference>
<dbReference type="InterPro" id="IPR050309">
    <property type="entry name" value="Type-B_Carboxylest/Lipase"/>
</dbReference>
<dbReference type="InterPro" id="IPR002018">
    <property type="entry name" value="CarbesteraseB"/>
</dbReference>
<dbReference type="EnsemblMetazoa" id="ENSAATROPT005253">
    <property type="protein sequence ID" value="ENSAATROPP004895"/>
    <property type="gene ID" value="ENSAATROPG004217"/>
</dbReference>
<evidence type="ECO:0000256" key="6">
    <source>
        <dbReference type="RuleBase" id="RU361235"/>
    </source>
</evidence>
<sequence length="559" mass="62830">MDAQKYEMKFCAFLLSVVLLVTAQPSFAARPTVHTTLGVIEGTTLQSRLGKQFLAFRGIPYAAAPVGNLRFRAPVPLTERWNSTYDATEDGPMCPQPFINSTYKMSEDCLRLNVYTSVIPNELTRIIPRDVLVYIHPGGFYSLSGQSNTFAGPHAIMDHPIVFVTINYRLGSLGFMSTGTSECPGNAGLKDQVLALRWIKENIANFGGKPDSVTLMGYSAGAMSTALHLISPMSRGLFHRGIIMSAAPTAQWEVPDHQLELAQKQAILLGCDIKTVPKMIDCLRQKPANDFAASLESMFVVSWNPVLLWKPIVEPEFGQERFLDRNPTEAFQRGDFMRVPLIAGITKDEFAGPAVTFLRNDTLRRELDESFETLAPILFLFERHTPESRTTSRLLREKFLGDQPLSINGSLEGLNFLFADGLIGFGMHRLVALASKYTTVYQYKFSYVGRYSHLYYPDPDKPYGAVHHDDLLYLLTGPFIAPMFNTSDPENETVVRMTTMWTSFAMHGNPNRANLAGLNWKPVTIYKDNYLDIGKQLENKEGLFTDRFAFWEELFPLNH</sequence>
<keyword evidence="5" id="KW-0325">Glycoprotein</keyword>
<dbReference type="EC" id="3.1.1.-" evidence="6"/>
<evidence type="ECO:0000259" key="7">
    <source>
        <dbReference type="Pfam" id="PF00135"/>
    </source>
</evidence>